<dbReference type="GO" id="GO:0000976">
    <property type="term" value="F:transcription cis-regulatory region binding"/>
    <property type="evidence" value="ECO:0007669"/>
    <property type="project" value="TreeGrafter"/>
</dbReference>
<keyword evidence="8" id="KW-1185">Reference proteome</keyword>
<reference evidence="7 8" key="1">
    <citation type="submission" date="2019-01" db="EMBL/GenBank/DDBJ databases">
        <title>Lacibacter sp. strain TTM-7.</title>
        <authorList>
            <person name="Chen W.-M."/>
        </authorList>
    </citation>
    <scope>NUCLEOTIDE SEQUENCE [LARGE SCALE GENOMIC DNA]</scope>
    <source>
        <strain evidence="7 8">TTM-7</strain>
    </source>
</reference>
<evidence type="ECO:0000313" key="7">
    <source>
        <dbReference type="EMBL" id="RXK59937.1"/>
    </source>
</evidence>
<dbReference type="Gene3D" id="1.10.10.60">
    <property type="entry name" value="Homeodomain-like"/>
    <property type="match status" value="1"/>
</dbReference>
<organism evidence="7 8">
    <name type="scientific">Lacibacter luteus</name>
    <dbReference type="NCBI Taxonomy" id="2508719"/>
    <lineage>
        <taxon>Bacteria</taxon>
        <taxon>Pseudomonadati</taxon>
        <taxon>Bacteroidota</taxon>
        <taxon>Chitinophagia</taxon>
        <taxon>Chitinophagales</taxon>
        <taxon>Chitinophagaceae</taxon>
        <taxon>Lacibacter</taxon>
    </lineage>
</organism>
<evidence type="ECO:0000256" key="5">
    <source>
        <dbReference type="PROSITE-ProRule" id="PRU00335"/>
    </source>
</evidence>
<dbReference type="Gene3D" id="1.10.357.10">
    <property type="entry name" value="Tetracycline Repressor, domain 2"/>
    <property type="match status" value="1"/>
</dbReference>
<dbReference type="AlphaFoldDB" id="A0A4Q1CHV9"/>
<dbReference type="PROSITE" id="PS50977">
    <property type="entry name" value="HTH_TETR_2"/>
    <property type="match status" value="1"/>
</dbReference>
<dbReference type="PANTHER" id="PTHR30055:SF175">
    <property type="entry name" value="HTH-TYPE TRANSCRIPTIONAL REPRESSOR KSTR2"/>
    <property type="match status" value="1"/>
</dbReference>
<dbReference type="OrthoDB" id="881297at2"/>
<feature type="domain" description="HTH tetR-type" evidence="6">
    <location>
        <begin position="1"/>
        <end position="59"/>
    </location>
</feature>
<comment type="caution">
    <text evidence="7">The sequence shown here is derived from an EMBL/GenBank/DDBJ whole genome shotgun (WGS) entry which is preliminary data.</text>
</comment>
<feature type="DNA-binding region" description="H-T-H motif" evidence="5">
    <location>
        <begin position="22"/>
        <end position="41"/>
    </location>
</feature>
<name>A0A4Q1CHV9_9BACT</name>
<keyword evidence="3 5" id="KW-0238">DNA-binding</keyword>
<dbReference type="Proteomes" id="UP000290204">
    <property type="component" value="Unassembled WGS sequence"/>
</dbReference>
<dbReference type="PRINTS" id="PR00455">
    <property type="entry name" value="HTHTETR"/>
</dbReference>
<keyword evidence="1" id="KW-0678">Repressor</keyword>
<evidence type="ECO:0000256" key="1">
    <source>
        <dbReference type="ARBA" id="ARBA00022491"/>
    </source>
</evidence>
<dbReference type="InterPro" id="IPR009057">
    <property type="entry name" value="Homeodomain-like_sf"/>
</dbReference>
<accession>A0A4Q1CHV9</accession>
<dbReference type="InterPro" id="IPR050109">
    <property type="entry name" value="HTH-type_TetR-like_transc_reg"/>
</dbReference>
<dbReference type="RefSeq" id="WP_129131311.1">
    <property type="nucleotide sequence ID" value="NZ_SDHW01000003.1"/>
</dbReference>
<dbReference type="SUPFAM" id="SSF46689">
    <property type="entry name" value="Homeodomain-like"/>
    <property type="match status" value="1"/>
</dbReference>
<proteinExistence type="predicted"/>
<protein>
    <submittedName>
        <fullName evidence="7">TetR/AcrR family transcriptional regulator</fullName>
    </submittedName>
</protein>
<evidence type="ECO:0000259" key="6">
    <source>
        <dbReference type="PROSITE" id="PS50977"/>
    </source>
</evidence>
<evidence type="ECO:0000256" key="3">
    <source>
        <dbReference type="ARBA" id="ARBA00023125"/>
    </source>
</evidence>
<dbReference type="GO" id="GO:0003700">
    <property type="term" value="F:DNA-binding transcription factor activity"/>
    <property type="evidence" value="ECO:0007669"/>
    <property type="project" value="TreeGrafter"/>
</dbReference>
<dbReference type="InterPro" id="IPR001647">
    <property type="entry name" value="HTH_TetR"/>
</dbReference>
<evidence type="ECO:0000256" key="2">
    <source>
        <dbReference type="ARBA" id="ARBA00023015"/>
    </source>
</evidence>
<dbReference type="EMBL" id="SDHW01000003">
    <property type="protein sequence ID" value="RXK59937.1"/>
    <property type="molecule type" value="Genomic_DNA"/>
</dbReference>
<keyword evidence="2" id="KW-0805">Transcription regulation</keyword>
<keyword evidence="4" id="KW-0804">Transcription</keyword>
<evidence type="ECO:0000313" key="8">
    <source>
        <dbReference type="Proteomes" id="UP000290204"/>
    </source>
</evidence>
<gene>
    <name evidence="7" type="ORF">ESA94_12880</name>
</gene>
<dbReference type="PANTHER" id="PTHR30055">
    <property type="entry name" value="HTH-TYPE TRANSCRIPTIONAL REGULATOR RUTR"/>
    <property type="match status" value="1"/>
</dbReference>
<sequence>MTARIQQKARELFFKYGIKSISLDDLAKRAGISKKTLYQHFADKQAIVHELLDELLSSYEQAFKHCAAKAANAVEEISMQADEVFPALPEVSRLFFYDLRKYDAAGWNKVSSYLNQFLLPCFIANIERGMKEELYREELPVDLTAEIRMQQINTIFDSTEFSTRKLHTVQLMKDLSQFYLHAITTTKGKTVIRKYSKQ</sequence>
<dbReference type="Pfam" id="PF00440">
    <property type="entry name" value="TetR_N"/>
    <property type="match status" value="1"/>
</dbReference>
<evidence type="ECO:0000256" key="4">
    <source>
        <dbReference type="ARBA" id="ARBA00023163"/>
    </source>
</evidence>